<dbReference type="OrthoDB" id="550309at2759"/>
<keyword evidence="3" id="KW-1185">Reference proteome</keyword>
<feature type="compositionally biased region" description="Basic residues" evidence="1">
    <location>
        <begin position="1"/>
        <end position="10"/>
    </location>
</feature>
<feature type="compositionally biased region" description="Basic and acidic residues" evidence="1">
    <location>
        <begin position="11"/>
        <end position="21"/>
    </location>
</feature>
<dbReference type="EMBL" id="LSRL02000901">
    <property type="protein sequence ID" value="TDG39641.1"/>
    <property type="molecule type" value="Genomic_DNA"/>
</dbReference>
<feature type="compositionally biased region" description="Polar residues" evidence="1">
    <location>
        <begin position="116"/>
        <end position="132"/>
    </location>
</feature>
<feature type="region of interest" description="Disordered" evidence="1">
    <location>
        <begin position="1"/>
        <end position="58"/>
    </location>
</feature>
<dbReference type="GO" id="GO:0010628">
    <property type="term" value="P:positive regulation of gene expression"/>
    <property type="evidence" value="ECO:0007669"/>
    <property type="project" value="TreeGrafter"/>
</dbReference>
<name>A0A484AVK9_DRONA</name>
<feature type="compositionally biased region" description="Basic residues" evidence="1">
    <location>
        <begin position="182"/>
        <end position="191"/>
    </location>
</feature>
<dbReference type="PANTHER" id="PTHR15201">
    <property type="entry name" value="CRSP70"/>
    <property type="match status" value="1"/>
</dbReference>
<feature type="region of interest" description="Disordered" evidence="1">
    <location>
        <begin position="175"/>
        <end position="194"/>
    </location>
</feature>
<dbReference type="Proteomes" id="UP000295192">
    <property type="component" value="Unassembled WGS sequence"/>
</dbReference>
<comment type="caution">
    <text evidence="2">The sequence shown here is derived from an EMBL/GenBank/DDBJ whole genome shotgun (WGS) entry which is preliminary data.</text>
</comment>
<feature type="region of interest" description="Disordered" evidence="1">
    <location>
        <begin position="116"/>
        <end position="150"/>
    </location>
</feature>
<proteinExistence type="predicted"/>
<dbReference type="GO" id="GO:0006357">
    <property type="term" value="P:regulation of transcription by RNA polymerase II"/>
    <property type="evidence" value="ECO:0007669"/>
    <property type="project" value="InterPro"/>
</dbReference>
<reference evidence="2 3" key="1">
    <citation type="journal article" date="2019" name="J. Hered.">
        <title>An Improved Genome Assembly for Drosophila navojoa, the Basal Species in the mojavensis Cluster.</title>
        <authorList>
            <person name="Vanderlinde T."/>
            <person name="Dupim E.G."/>
            <person name="Nazario-Yepiz N.O."/>
            <person name="Carvalho A.B."/>
        </authorList>
    </citation>
    <scope>NUCLEOTIDE SEQUENCE [LARGE SCALE GENOMIC DNA]</scope>
    <source>
        <strain evidence="2">Navoj_Jal97</strain>
        <tissue evidence="2">Whole organism</tissue>
    </source>
</reference>
<dbReference type="GO" id="GO:0016592">
    <property type="term" value="C:mediator complex"/>
    <property type="evidence" value="ECO:0007669"/>
    <property type="project" value="InterPro"/>
</dbReference>
<evidence type="ECO:0000313" key="2">
    <source>
        <dbReference type="EMBL" id="TDG39641.1"/>
    </source>
</evidence>
<dbReference type="GO" id="GO:0070847">
    <property type="term" value="C:core mediator complex"/>
    <property type="evidence" value="ECO:0007669"/>
    <property type="project" value="TreeGrafter"/>
</dbReference>
<gene>
    <name evidence="2" type="ORF">AWZ03_013938</name>
</gene>
<accession>A0A484AVK9</accession>
<dbReference type="AlphaFoldDB" id="A0A484AVK9"/>
<dbReference type="GO" id="GO:0003712">
    <property type="term" value="F:transcription coregulator activity"/>
    <property type="evidence" value="ECO:0007669"/>
    <property type="project" value="TreeGrafter"/>
</dbReference>
<dbReference type="STRING" id="7232.A0A484AVK9"/>
<organism evidence="2 3">
    <name type="scientific">Drosophila navojoa</name>
    <name type="common">Fruit fly</name>
    <dbReference type="NCBI Taxonomy" id="7232"/>
    <lineage>
        <taxon>Eukaryota</taxon>
        <taxon>Metazoa</taxon>
        <taxon>Ecdysozoa</taxon>
        <taxon>Arthropoda</taxon>
        <taxon>Hexapoda</taxon>
        <taxon>Insecta</taxon>
        <taxon>Pterygota</taxon>
        <taxon>Neoptera</taxon>
        <taxon>Endopterygota</taxon>
        <taxon>Diptera</taxon>
        <taxon>Brachycera</taxon>
        <taxon>Muscomorpha</taxon>
        <taxon>Ephydroidea</taxon>
        <taxon>Drosophilidae</taxon>
        <taxon>Drosophila</taxon>
    </lineage>
</organism>
<protein>
    <submittedName>
        <fullName evidence="2">Uncharacterized protein</fullName>
    </submittedName>
</protein>
<sequence>MMPKKLKKDKKGKDRDSRDKPSLFNLKGETSQQSRNSKKSNLHRSLKESKTPKVYSADPEILSLSNSSMSSILSGDAVSGNFQTRPHPSAADLTFAGRFKSAGRLETFSNINSLQANGQKSTASAIDTSSEVPTRPICEENNDSNTSCSRLSPYDELEPKFDQIRLKSCEERSKQSCEERIPKKRGRKKGSKGVDSLIAKESSLSQQIFFGSGVKKTGVILFRNINPLSACFRTILIKCFSSRNRKTFKYTGSDTNSMKYSIKWVIISQTLEIQIVIRLHQSIHETANLEI</sequence>
<dbReference type="PANTHER" id="PTHR15201:SF1">
    <property type="entry name" value="MEDIATOR OF RNA POLYMERASE II TRANSCRIPTION SUBUNIT 26"/>
    <property type="match status" value="1"/>
</dbReference>
<evidence type="ECO:0000313" key="3">
    <source>
        <dbReference type="Proteomes" id="UP000295192"/>
    </source>
</evidence>
<evidence type="ECO:0000256" key="1">
    <source>
        <dbReference type="SAM" id="MobiDB-lite"/>
    </source>
</evidence>
<dbReference type="InterPro" id="IPR042376">
    <property type="entry name" value="MED26"/>
</dbReference>